<evidence type="ECO:0000313" key="2">
    <source>
        <dbReference type="Proteomes" id="UP001596004"/>
    </source>
</evidence>
<organism evidence="1 2">
    <name type="scientific">Sphaerisporangium dianthi</name>
    <dbReference type="NCBI Taxonomy" id="1436120"/>
    <lineage>
        <taxon>Bacteria</taxon>
        <taxon>Bacillati</taxon>
        <taxon>Actinomycetota</taxon>
        <taxon>Actinomycetes</taxon>
        <taxon>Streptosporangiales</taxon>
        <taxon>Streptosporangiaceae</taxon>
        <taxon>Sphaerisporangium</taxon>
    </lineage>
</organism>
<gene>
    <name evidence="1" type="ORF">ACFO60_17120</name>
</gene>
<reference evidence="2" key="1">
    <citation type="journal article" date="2019" name="Int. J. Syst. Evol. Microbiol.">
        <title>The Global Catalogue of Microorganisms (GCM) 10K type strain sequencing project: providing services to taxonomists for standard genome sequencing and annotation.</title>
        <authorList>
            <consortium name="The Broad Institute Genomics Platform"/>
            <consortium name="The Broad Institute Genome Sequencing Center for Infectious Disease"/>
            <person name="Wu L."/>
            <person name="Ma J."/>
        </authorList>
    </citation>
    <scope>NUCLEOTIDE SEQUENCE [LARGE SCALE GENOMIC DNA]</scope>
    <source>
        <strain evidence="2">CGMCC 4.7132</strain>
    </source>
</reference>
<comment type="caution">
    <text evidence="1">The sequence shown here is derived from an EMBL/GenBank/DDBJ whole genome shotgun (WGS) entry which is preliminary data.</text>
</comment>
<name>A0ABV9CIK4_9ACTN</name>
<evidence type="ECO:0000313" key="1">
    <source>
        <dbReference type="EMBL" id="MFC4532497.1"/>
    </source>
</evidence>
<accession>A0ABV9CIK4</accession>
<dbReference type="Proteomes" id="UP001596004">
    <property type="component" value="Unassembled WGS sequence"/>
</dbReference>
<proteinExistence type="predicted"/>
<dbReference type="EMBL" id="JBHSFP010000010">
    <property type="protein sequence ID" value="MFC4532497.1"/>
    <property type="molecule type" value="Genomic_DNA"/>
</dbReference>
<dbReference type="RefSeq" id="WP_380841323.1">
    <property type="nucleotide sequence ID" value="NZ_JBHSFP010000010.1"/>
</dbReference>
<sequence length="62" mass="6696">MVERAELGLLTRRQAEEAINREAALSKVRKGALERLGRACGKAYEAGRGDVEVPIEVDGTQG</sequence>
<protein>
    <submittedName>
        <fullName evidence="1">Uncharacterized protein</fullName>
    </submittedName>
</protein>
<keyword evidence="2" id="KW-1185">Reference proteome</keyword>